<feature type="domain" description="RDD" evidence="6">
    <location>
        <begin position="16"/>
        <end position="134"/>
    </location>
</feature>
<comment type="caution">
    <text evidence="7">The sequence shown here is derived from an EMBL/GenBank/DDBJ whole genome shotgun (WGS) entry which is preliminary data.</text>
</comment>
<keyword evidence="2 5" id="KW-0812">Transmembrane</keyword>
<comment type="subcellular location">
    <subcellularLocation>
        <location evidence="1">Membrane</location>
        <topology evidence="1">Multi-pass membrane protein</topology>
    </subcellularLocation>
</comment>
<evidence type="ECO:0000313" key="7">
    <source>
        <dbReference type="EMBL" id="MBD1392613.1"/>
    </source>
</evidence>
<reference evidence="7" key="1">
    <citation type="submission" date="2020-09" db="EMBL/GenBank/DDBJ databases">
        <title>Novel species of Mucilaginibacter isolated from a glacier on the Tibetan Plateau.</title>
        <authorList>
            <person name="Liu Q."/>
            <person name="Xin Y.-H."/>
        </authorList>
    </citation>
    <scope>NUCLEOTIDE SEQUENCE</scope>
    <source>
        <strain evidence="7">ZB1P21</strain>
    </source>
</reference>
<feature type="transmembrane region" description="Helical" evidence="5">
    <location>
        <begin position="16"/>
        <end position="36"/>
    </location>
</feature>
<organism evidence="7 8">
    <name type="scientific">Mucilaginibacter glaciei</name>
    <dbReference type="NCBI Taxonomy" id="2772109"/>
    <lineage>
        <taxon>Bacteria</taxon>
        <taxon>Pseudomonadati</taxon>
        <taxon>Bacteroidota</taxon>
        <taxon>Sphingobacteriia</taxon>
        <taxon>Sphingobacteriales</taxon>
        <taxon>Sphingobacteriaceae</taxon>
        <taxon>Mucilaginibacter</taxon>
    </lineage>
</organism>
<dbReference type="PANTHER" id="PTHR38480">
    <property type="entry name" value="SLR0254 PROTEIN"/>
    <property type="match status" value="1"/>
</dbReference>
<dbReference type="PANTHER" id="PTHR38480:SF1">
    <property type="entry name" value="SLR0254 PROTEIN"/>
    <property type="match status" value="1"/>
</dbReference>
<evidence type="ECO:0000256" key="4">
    <source>
        <dbReference type="ARBA" id="ARBA00023136"/>
    </source>
</evidence>
<keyword evidence="4 5" id="KW-0472">Membrane</keyword>
<dbReference type="AlphaFoldDB" id="A0A926NNR6"/>
<feature type="transmembrane region" description="Helical" evidence="5">
    <location>
        <begin position="48"/>
        <end position="67"/>
    </location>
</feature>
<dbReference type="RefSeq" id="WP_191161720.1">
    <property type="nucleotide sequence ID" value="NZ_JACWMX010000002.1"/>
</dbReference>
<evidence type="ECO:0000256" key="2">
    <source>
        <dbReference type="ARBA" id="ARBA00022692"/>
    </source>
</evidence>
<keyword evidence="3 5" id="KW-1133">Transmembrane helix</keyword>
<gene>
    <name evidence="7" type="ORF">IDJ76_05860</name>
</gene>
<evidence type="ECO:0000259" key="6">
    <source>
        <dbReference type="Pfam" id="PF06271"/>
    </source>
</evidence>
<evidence type="ECO:0000256" key="1">
    <source>
        <dbReference type="ARBA" id="ARBA00004141"/>
    </source>
</evidence>
<evidence type="ECO:0000256" key="3">
    <source>
        <dbReference type="ARBA" id="ARBA00022989"/>
    </source>
</evidence>
<proteinExistence type="predicted"/>
<dbReference type="Proteomes" id="UP000619078">
    <property type="component" value="Unassembled WGS sequence"/>
</dbReference>
<protein>
    <submittedName>
        <fullName evidence="7">RDD family protein</fullName>
    </submittedName>
</protein>
<accession>A0A926NNR6</accession>
<dbReference type="InterPro" id="IPR010432">
    <property type="entry name" value="RDD"/>
</dbReference>
<evidence type="ECO:0000313" key="8">
    <source>
        <dbReference type="Proteomes" id="UP000619078"/>
    </source>
</evidence>
<dbReference type="EMBL" id="JACWMX010000002">
    <property type="protein sequence ID" value="MBD1392613.1"/>
    <property type="molecule type" value="Genomic_DNA"/>
</dbReference>
<keyword evidence="8" id="KW-1185">Reference proteome</keyword>
<sequence>MKFYTVEPKPYIKQKIIATLIDYTIYFIVFCIYTSVFDENPETGKSTVTGLAALPLIIFWILYFPFLEFVNQATPGHDICKLKVYTLSGGKPSFSMCFKRRLVDFLDIFMYGIPAFICISNTPKHQRLGDLWAKTVIVKNSDILEKEVIF</sequence>
<evidence type="ECO:0000256" key="5">
    <source>
        <dbReference type="SAM" id="Phobius"/>
    </source>
</evidence>
<dbReference type="GO" id="GO:0016020">
    <property type="term" value="C:membrane"/>
    <property type="evidence" value="ECO:0007669"/>
    <property type="project" value="UniProtKB-SubCell"/>
</dbReference>
<name>A0A926NNR6_9SPHI</name>
<dbReference type="Pfam" id="PF06271">
    <property type="entry name" value="RDD"/>
    <property type="match status" value="1"/>
</dbReference>